<evidence type="ECO:0000256" key="2">
    <source>
        <dbReference type="ARBA" id="ARBA00023125"/>
    </source>
</evidence>
<evidence type="ECO:0000259" key="5">
    <source>
        <dbReference type="PROSITE" id="PS50977"/>
    </source>
</evidence>
<sequence length="199" mass="21220">MATATQPSARERLLAAADELFYAEGIHVVGIDRIIERAGVAKASLYTTFGSKDALVGAYLDLRHDRSRARIEAAVARQTAPRARLLALYDAQAELFAQPTFRGCAFVNASAESDAGDAADERTRAHRDWLRTYLTGLAREAGATDPDELARQLVVIYDGANLSYRLDGNPAATELSRRSGAALVDAMVPPARAGGASSA</sequence>
<protein>
    <submittedName>
        <fullName evidence="6">TetR family transcriptional regulator</fullName>
    </submittedName>
</protein>
<evidence type="ECO:0000256" key="3">
    <source>
        <dbReference type="ARBA" id="ARBA00023163"/>
    </source>
</evidence>
<dbReference type="PANTHER" id="PTHR47506:SF1">
    <property type="entry name" value="HTH-TYPE TRANSCRIPTIONAL REGULATOR YJDC"/>
    <property type="match status" value="1"/>
</dbReference>
<dbReference type="InterPro" id="IPR001647">
    <property type="entry name" value="HTH_TetR"/>
</dbReference>
<evidence type="ECO:0000313" key="7">
    <source>
        <dbReference type="Proteomes" id="UP000231586"/>
    </source>
</evidence>
<dbReference type="AlphaFoldDB" id="A0A2M8W1Q3"/>
<gene>
    <name evidence="6" type="ORF">CLV34_3083</name>
</gene>
<dbReference type="Pfam" id="PF16925">
    <property type="entry name" value="TetR_C_13"/>
    <property type="match status" value="1"/>
</dbReference>
<dbReference type="RefSeq" id="WP_100351184.1">
    <property type="nucleotide sequence ID" value="NZ_PGTZ01000013.1"/>
</dbReference>
<organism evidence="6 7">
    <name type="scientific">Luteimicrobium subarcticum</name>
    <dbReference type="NCBI Taxonomy" id="620910"/>
    <lineage>
        <taxon>Bacteria</taxon>
        <taxon>Bacillati</taxon>
        <taxon>Actinomycetota</taxon>
        <taxon>Actinomycetes</taxon>
        <taxon>Micrococcales</taxon>
        <taxon>Luteimicrobium</taxon>
    </lineage>
</organism>
<evidence type="ECO:0000256" key="4">
    <source>
        <dbReference type="PROSITE-ProRule" id="PRU00335"/>
    </source>
</evidence>
<dbReference type="InterPro" id="IPR036271">
    <property type="entry name" value="Tet_transcr_reg_TetR-rel_C_sf"/>
</dbReference>
<proteinExistence type="predicted"/>
<reference evidence="6 7" key="1">
    <citation type="submission" date="2017-11" db="EMBL/GenBank/DDBJ databases">
        <title>Genomic Encyclopedia of Archaeal and Bacterial Type Strains, Phase II (KMG-II): From Individual Species to Whole Genera.</title>
        <authorList>
            <person name="Goeker M."/>
        </authorList>
    </citation>
    <scope>NUCLEOTIDE SEQUENCE [LARGE SCALE GENOMIC DNA]</scope>
    <source>
        <strain evidence="6 7">DSM 22413</strain>
    </source>
</reference>
<dbReference type="OrthoDB" id="3196926at2"/>
<comment type="caution">
    <text evidence="6">The sequence shown here is derived from an EMBL/GenBank/DDBJ whole genome shotgun (WGS) entry which is preliminary data.</text>
</comment>
<dbReference type="InterPro" id="IPR011075">
    <property type="entry name" value="TetR_C"/>
</dbReference>
<feature type="DNA-binding region" description="H-T-H motif" evidence="4">
    <location>
        <begin position="30"/>
        <end position="49"/>
    </location>
</feature>
<dbReference type="Proteomes" id="UP000231586">
    <property type="component" value="Unassembled WGS sequence"/>
</dbReference>
<evidence type="ECO:0000313" key="6">
    <source>
        <dbReference type="EMBL" id="PJI84838.1"/>
    </source>
</evidence>
<accession>A0A2M8W1Q3</accession>
<dbReference type="PANTHER" id="PTHR47506">
    <property type="entry name" value="TRANSCRIPTIONAL REGULATORY PROTEIN"/>
    <property type="match status" value="1"/>
</dbReference>
<dbReference type="EMBL" id="PGTZ01000013">
    <property type="protein sequence ID" value="PJI84838.1"/>
    <property type="molecule type" value="Genomic_DNA"/>
</dbReference>
<dbReference type="SUPFAM" id="SSF48498">
    <property type="entry name" value="Tetracyclin repressor-like, C-terminal domain"/>
    <property type="match status" value="1"/>
</dbReference>
<feature type="domain" description="HTH tetR-type" evidence="5">
    <location>
        <begin position="7"/>
        <end position="67"/>
    </location>
</feature>
<dbReference type="SUPFAM" id="SSF46689">
    <property type="entry name" value="Homeodomain-like"/>
    <property type="match status" value="1"/>
</dbReference>
<name>A0A2M8W1Q3_9MICO</name>
<keyword evidence="1" id="KW-0805">Transcription regulation</keyword>
<keyword evidence="3" id="KW-0804">Transcription</keyword>
<dbReference type="PROSITE" id="PS50977">
    <property type="entry name" value="HTH_TETR_2"/>
    <property type="match status" value="1"/>
</dbReference>
<keyword evidence="2 4" id="KW-0238">DNA-binding</keyword>
<dbReference type="InterPro" id="IPR009057">
    <property type="entry name" value="Homeodomain-like_sf"/>
</dbReference>
<dbReference type="Pfam" id="PF00440">
    <property type="entry name" value="TetR_N"/>
    <property type="match status" value="1"/>
</dbReference>
<dbReference type="Gene3D" id="1.10.357.10">
    <property type="entry name" value="Tetracycline Repressor, domain 2"/>
    <property type="match status" value="1"/>
</dbReference>
<keyword evidence="7" id="KW-1185">Reference proteome</keyword>
<dbReference type="GO" id="GO:0003677">
    <property type="term" value="F:DNA binding"/>
    <property type="evidence" value="ECO:0007669"/>
    <property type="project" value="UniProtKB-UniRule"/>
</dbReference>
<evidence type="ECO:0000256" key="1">
    <source>
        <dbReference type="ARBA" id="ARBA00023015"/>
    </source>
</evidence>
<dbReference type="PRINTS" id="PR00455">
    <property type="entry name" value="HTHTETR"/>
</dbReference>